<name>A0A5J6VLE1_9VIRU</name>
<reference evidence="1" key="1">
    <citation type="journal article" date="2019" name="Philos. Trans. R. Soc. Lond., B, Biol. Sci.">
        <title>Targeted metagenomic recovery of four divergent viruses reveals shared and distinctive characteristics of giant viruses of marine eukaryotes.</title>
        <authorList>
            <person name="Needham D.M."/>
            <person name="Poirier C."/>
            <person name="Hehenberger E."/>
            <person name="Jimenez V."/>
            <person name="Swalwell J.E."/>
            <person name="Santoro A.E."/>
            <person name="Worden A.Z."/>
        </authorList>
    </citation>
    <scope>NUCLEOTIDE SEQUENCE</scope>
    <source>
        <strain evidence="1">OPacV-421</strain>
    </source>
</reference>
<evidence type="ECO:0000313" key="1">
    <source>
        <dbReference type="EMBL" id="QFG74962.1"/>
    </source>
</evidence>
<dbReference type="EMBL" id="MN448295">
    <property type="protein sequence ID" value="QFG74962.1"/>
    <property type="molecule type" value="Genomic_DNA"/>
</dbReference>
<protein>
    <submittedName>
        <fullName evidence="1">Uncharacterized protein</fullName>
    </submittedName>
</protein>
<accession>A0A5J6VLE1</accession>
<sequence length="260" mass="29046">MNSKNSLCLLFFLLLFSFIFVSDAFNVKLNSTIKQHDNLMDSVYSFYSFDKSLKQNQYAIEPYTPLNLCQIEKKCKLCKPKPPPKPKPKCCNKPTNCCNKNKEVVRKIDGLLCAGQGSCIHWVGGKLPHKLSYQQLAQVWNQANPGTCTAQNCNSALYNAHRNANQDNNSTGVPVGNSDNTNQVGMFKLPPKAVINSSSDTGCQASVSNDPCKQVYLQQQRLLKGCKGANWKTPTQADQIRLHQNRDFAKGLEVCHNNKK</sequence>
<organism evidence="1">
    <name type="scientific">Megaviridae environmental sample</name>
    <dbReference type="NCBI Taxonomy" id="1737588"/>
    <lineage>
        <taxon>Viruses</taxon>
        <taxon>Varidnaviria</taxon>
        <taxon>Bamfordvirae</taxon>
        <taxon>Nucleocytoviricota</taxon>
        <taxon>Megaviricetes</taxon>
        <taxon>Imitervirales</taxon>
        <taxon>Mimiviridae</taxon>
        <taxon>environmental samples</taxon>
    </lineage>
</organism>
<proteinExistence type="predicted"/>